<dbReference type="InterPro" id="IPR018060">
    <property type="entry name" value="HTH_AraC"/>
</dbReference>
<dbReference type="SMART" id="SM00342">
    <property type="entry name" value="HTH_ARAC"/>
    <property type="match status" value="1"/>
</dbReference>
<accession>A0ABV7IQF9</accession>
<feature type="domain" description="HTH araC/xylS-type" evidence="2">
    <location>
        <begin position="157"/>
        <end position="256"/>
    </location>
</feature>
<feature type="region of interest" description="Disordered" evidence="1">
    <location>
        <begin position="274"/>
        <end position="300"/>
    </location>
</feature>
<keyword evidence="4" id="KW-1185">Reference proteome</keyword>
<reference evidence="4" key="1">
    <citation type="journal article" date="2019" name="Int. J. Syst. Evol. Microbiol.">
        <title>The Global Catalogue of Microorganisms (GCM) 10K type strain sequencing project: providing services to taxonomists for standard genome sequencing and annotation.</title>
        <authorList>
            <consortium name="The Broad Institute Genomics Platform"/>
            <consortium name="The Broad Institute Genome Sequencing Center for Infectious Disease"/>
            <person name="Wu L."/>
            <person name="Ma J."/>
        </authorList>
    </citation>
    <scope>NUCLEOTIDE SEQUENCE [LARGE SCALE GENOMIC DNA]</scope>
    <source>
        <strain evidence="4">KCTC 42984</strain>
    </source>
</reference>
<evidence type="ECO:0000313" key="4">
    <source>
        <dbReference type="Proteomes" id="UP001595604"/>
    </source>
</evidence>
<dbReference type="Proteomes" id="UP001595604">
    <property type="component" value="Unassembled WGS sequence"/>
</dbReference>
<evidence type="ECO:0000256" key="1">
    <source>
        <dbReference type="SAM" id="MobiDB-lite"/>
    </source>
</evidence>
<proteinExistence type="predicted"/>
<evidence type="ECO:0000259" key="2">
    <source>
        <dbReference type="PROSITE" id="PS01124"/>
    </source>
</evidence>
<dbReference type="RefSeq" id="WP_379510280.1">
    <property type="nucleotide sequence ID" value="NZ_JBHRTQ010000010.1"/>
</dbReference>
<dbReference type="PROSITE" id="PS01124">
    <property type="entry name" value="HTH_ARAC_FAMILY_2"/>
    <property type="match status" value="1"/>
</dbReference>
<name>A0ABV7IQF9_9SPHN</name>
<sequence>MRFHEPPAGLRRYFTSFYLVEIAGAPHDRLADHLHPEWANLRFFSGGLPLAEGTNGDRVDQAAFCATGPSSRAVRFSVGPTRMWGIGLLPLGWAMFVDRPAAELADRVVDGLAHPAFARFAPLAHGLFARGPDPEAELARISAHFTALVAASVPREDQILAVHAALIDADVASAHDLAARTGLSQRTVERVARAAFGFTPKLLLRRQRFMRSLAQYMLDPSLKWIGALDGHYHDQAQFVRDFRAFMGMTPREYAAMDKPVIGAIMRERERIAGRAVQALDSPTGGGPRGEGPVAGKRSSP</sequence>
<protein>
    <submittedName>
        <fullName evidence="3">Helix-turn-helix domain-containing protein</fullName>
    </submittedName>
</protein>
<dbReference type="Pfam" id="PF12833">
    <property type="entry name" value="HTH_18"/>
    <property type="match status" value="1"/>
</dbReference>
<evidence type="ECO:0000313" key="3">
    <source>
        <dbReference type="EMBL" id="MFC3174901.1"/>
    </source>
</evidence>
<comment type="caution">
    <text evidence="3">The sequence shown here is derived from an EMBL/GenBank/DDBJ whole genome shotgun (WGS) entry which is preliminary data.</text>
</comment>
<gene>
    <name evidence="3" type="ORF">ACFOD9_11635</name>
</gene>
<organism evidence="3 4">
    <name type="scientific">Novosphingobium bradum</name>
    <dbReference type="NCBI Taxonomy" id="1737444"/>
    <lineage>
        <taxon>Bacteria</taxon>
        <taxon>Pseudomonadati</taxon>
        <taxon>Pseudomonadota</taxon>
        <taxon>Alphaproteobacteria</taxon>
        <taxon>Sphingomonadales</taxon>
        <taxon>Sphingomonadaceae</taxon>
        <taxon>Novosphingobium</taxon>
    </lineage>
</organism>
<feature type="compositionally biased region" description="Low complexity" evidence="1">
    <location>
        <begin position="290"/>
        <end position="300"/>
    </location>
</feature>
<dbReference type="EMBL" id="JBHRTQ010000010">
    <property type="protein sequence ID" value="MFC3174901.1"/>
    <property type="molecule type" value="Genomic_DNA"/>
</dbReference>
<dbReference type="Gene3D" id="1.10.10.60">
    <property type="entry name" value="Homeodomain-like"/>
    <property type="match status" value="1"/>
</dbReference>